<feature type="transmembrane region" description="Helical" evidence="6">
    <location>
        <begin position="231"/>
        <end position="257"/>
    </location>
</feature>
<comment type="subcellular location">
    <subcellularLocation>
        <location evidence="1">Membrane</location>
        <topology evidence="1">Multi-pass membrane protein</topology>
    </subcellularLocation>
</comment>
<organism evidence="7 8">
    <name type="scientific">Caenorhabditis angaria</name>
    <dbReference type="NCBI Taxonomy" id="860376"/>
    <lineage>
        <taxon>Eukaryota</taxon>
        <taxon>Metazoa</taxon>
        <taxon>Ecdysozoa</taxon>
        <taxon>Nematoda</taxon>
        <taxon>Chromadorea</taxon>
        <taxon>Rhabditida</taxon>
        <taxon>Rhabditina</taxon>
        <taxon>Rhabditomorpha</taxon>
        <taxon>Rhabditoidea</taxon>
        <taxon>Rhabditidae</taxon>
        <taxon>Peloderinae</taxon>
        <taxon>Caenorhabditis</taxon>
    </lineage>
</organism>
<feature type="transmembrane region" description="Helical" evidence="6">
    <location>
        <begin position="17"/>
        <end position="38"/>
    </location>
</feature>
<comment type="similarity">
    <text evidence="5">Belongs to the nematode receptor-like protein sra family.</text>
</comment>
<dbReference type="InterPro" id="IPR000344">
    <property type="entry name" value="7TM_GPCR_serpentine_rcpt_Sra"/>
</dbReference>
<evidence type="ECO:0000313" key="8">
    <source>
        <dbReference type="Proteomes" id="UP001152747"/>
    </source>
</evidence>
<feature type="transmembrane region" description="Helical" evidence="6">
    <location>
        <begin position="133"/>
        <end position="152"/>
    </location>
</feature>
<name>A0A9P1IE62_9PELO</name>
<evidence type="ECO:0000313" key="7">
    <source>
        <dbReference type="EMBL" id="CAI5442978.1"/>
    </source>
</evidence>
<dbReference type="PANTHER" id="PTHR31582">
    <property type="entry name" value="SERPENTINE RECEPTOR, CLASS A (ALPHA)-RELATED-RELATED"/>
    <property type="match status" value="1"/>
</dbReference>
<keyword evidence="2 6" id="KW-0812">Transmembrane</keyword>
<evidence type="ECO:0000256" key="5">
    <source>
        <dbReference type="ARBA" id="ARBA00037994"/>
    </source>
</evidence>
<dbReference type="Pfam" id="PF02117">
    <property type="entry name" value="7TM_GPCR_Sra"/>
    <property type="match status" value="1"/>
</dbReference>
<dbReference type="GO" id="GO:0007606">
    <property type="term" value="P:sensory perception of chemical stimulus"/>
    <property type="evidence" value="ECO:0007669"/>
    <property type="project" value="InterPro"/>
</dbReference>
<evidence type="ECO:0000256" key="1">
    <source>
        <dbReference type="ARBA" id="ARBA00004141"/>
    </source>
</evidence>
<dbReference type="PRINTS" id="PR00697">
    <property type="entry name" value="TMPROTEINSRA"/>
</dbReference>
<dbReference type="PANTHER" id="PTHR31582:SF1">
    <property type="entry name" value="SERPENTINE RECEPTOR CLASS ALPHA-28-RELATED"/>
    <property type="match status" value="1"/>
</dbReference>
<protein>
    <submittedName>
        <fullName evidence="7">Uncharacterized protein</fullName>
    </submittedName>
</protein>
<keyword evidence="8" id="KW-1185">Reference proteome</keyword>
<comment type="caution">
    <text evidence="7">The sequence shown here is derived from an EMBL/GenBank/DDBJ whole genome shotgun (WGS) entry which is preliminary data.</text>
</comment>
<accession>A0A9P1IE62</accession>
<keyword evidence="4 6" id="KW-0472">Membrane</keyword>
<evidence type="ECO:0000256" key="4">
    <source>
        <dbReference type="ARBA" id="ARBA00023136"/>
    </source>
</evidence>
<evidence type="ECO:0000256" key="3">
    <source>
        <dbReference type="ARBA" id="ARBA00022989"/>
    </source>
</evidence>
<feature type="transmembrane region" description="Helical" evidence="6">
    <location>
        <begin position="269"/>
        <end position="291"/>
    </location>
</feature>
<keyword evidence="3 6" id="KW-1133">Transmembrane helix</keyword>
<reference evidence="7" key="1">
    <citation type="submission" date="2022-11" db="EMBL/GenBank/DDBJ databases">
        <authorList>
            <person name="Kikuchi T."/>
        </authorList>
    </citation>
    <scope>NUCLEOTIDE SEQUENCE</scope>
    <source>
        <strain evidence="7">PS1010</strain>
    </source>
</reference>
<gene>
    <name evidence="7" type="ORF">CAMP_LOCUS5615</name>
</gene>
<evidence type="ECO:0000256" key="2">
    <source>
        <dbReference type="ARBA" id="ARBA00022692"/>
    </source>
</evidence>
<dbReference type="AlphaFoldDB" id="A0A9P1IE62"/>
<dbReference type="EMBL" id="CANHGI010000002">
    <property type="protein sequence ID" value="CAI5442978.1"/>
    <property type="molecule type" value="Genomic_DNA"/>
</dbReference>
<evidence type="ECO:0000256" key="6">
    <source>
        <dbReference type="SAM" id="Phobius"/>
    </source>
</evidence>
<sequence length="324" mass="37327">MSNCSETFYLLGYPSSIAVIIANATVILISTIVCYFALHKLITASIFQFSTRVFLSVSLVFLIFHILSYLAVRLQTLYMQYYEICDVDAINCLPIAIGIYAGAAGLAYVQVAMSLDRLLGAFLKTSYIRFERITTIVFILLMLFCTFLTYQYQMEGNMLDFRVTTCQNWGGGTNVNSYAVVTDLILYLSVFDFAADFVILLMNVRNERKIRDIYDVAKRFEARMSLKSTQAVLTISMVQFFAQATYSLIFIIASRFFIPIMSKHDIQLFLIYIYPVSYTATFHGLVILYAIRRMRIQRAVEIKKMTDHKNNLENHLEHMRASWR</sequence>
<feature type="transmembrane region" description="Helical" evidence="6">
    <location>
        <begin position="92"/>
        <end position="112"/>
    </location>
</feature>
<feature type="transmembrane region" description="Helical" evidence="6">
    <location>
        <begin position="184"/>
        <end position="204"/>
    </location>
</feature>
<feature type="transmembrane region" description="Helical" evidence="6">
    <location>
        <begin position="50"/>
        <end position="72"/>
    </location>
</feature>
<dbReference type="Proteomes" id="UP001152747">
    <property type="component" value="Unassembled WGS sequence"/>
</dbReference>
<dbReference type="GO" id="GO:0016020">
    <property type="term" value="C:membrane"/>
    <property type="evidence" value="ECO:0007669"/>
    <property type="project" value="UniProtKB-SubCell"/>
</dbReference>
<dbReference type="GO" id="GO:0004930">
    <property type="term" value="F:G protein-coupled receptor activity"/>
    <property type="evidence" value="ECO:0007669"/>
    <property type="project" value="InterPro"/>
</dbReference>
<proteinExistence type="inferred from homology"/>